<feature type="transmembrane region" description="Helical" evidence="1">
    <location>
        <begin position="93"/>
        <end position="114"/>
    </location>
</feature>
<dbReference type="Proteomes" id="UP000717624">
    <property type="component" value="Unassembled WGS sequence"/>
</dbReference>
<dbReference type="PANTHER" id="PTHR45138:SF6">
    <property type="entry name" value="DIGUANYLATE CYCLASE DGCN"/>
    <property type="match status" value="1"/>
</dbReference>
<reference evidence="3" key="1">
    <citation type="submission" date="2021-01" db="EMBL/GenBank/DDBJ databases">
        <title>Genomic Encyclopedia of Type Strains, Phase IV (KMG-IV): sequencing the most valuable type-strain genomes for metagenomic binning, comparative biology and taxonomic classification.</title>
        <authorList>
            <person name="Goeker M."/>
        </authorList>
    </citation>
    <scope>NUCLEOTIDE SEQUENCE</scope>
    <source>
        <strain evidence="3">DSM 25523</strain>
    </source>
</reference>
<keyword evidence="1" id="KW-0472">Membrane</keyword>
<dbReference type="Pfam" id="PF00990">
    <property type="entry name" value="GGDEF"/>
    <property type="match status" value="1"/>
</dbReference>
<accession>A0A938Y2Y8</accession>
<protein>
    <submittedName>
        <fullName evidence="3">Diguanylate cyclase (GGDEF)-like protein</fullName>
    </submittedName>
</protein>
<dbReference type="RefSeq" id="WP_204519107.1">
    <property type="nucleotide sequence ID" value="NZ_BAABIN010000031.1"/>
</dbReference>
<feature type="transmembrane region" description="Helical" evidence="1">
    <location>
        <begin position="38"/>
        <end position="60"/>
    </location>
</feature>
<dbReference type="GO" id="GO:0043709">
    <property type="term" value="P:cell adhesion involved in single-species biofilm formation"/>
    <property type="evidence" value="ECO:0007669"/>
    <property type="project" value="TreeGrafter"/>
</dbReference>
<gene>
    <name evidence="3" type="ORF">JOD01_003043</name>
</gene>
<dbReference type="Gene3D" id="3.30.70.270">
    <property type="match status" value="1"/>
</dbReference>
<dbReference type="InterPro" id="IPR050469">
    <property type="entry name" value="Diguanylate_Cyclase"/>
</dbReference>
<organism evidence="3 4">
    <name type="scientific">Brevibacillus fulvus</name>
    <dbReference type="NCBI Taxonomy" id="1125967"/>
    <lineage>
        <taxon>Bacteria</taxon>
        <taxon>Bacillati</taxon>
        <taxon>Bacillota</taxon>
        <taxon>Bacilli</taxon>
        <taxon>Bacillales</taxon>
        <taxon>Paenibacillaceae</taxon>
        <taxon>Brevibacillus</taxon>
    </lineage>
</organism>
<dbReference type="InterPro" id="IPR043128">
    <property type="entry name" value="Rev_trsase/Diguanyl_cyclase"/>
</dbReference>
<dbReference type="InterPro" id="IPR000160">
    <property type="entry name" value="GGDEF_dom"/>
</dbReference>
<comment type="caution">
    <text evidence="3">The sequence shown here is derived from an EMBL/GenBank/DDBJ whole genome shotgun (WGS) entry which is preliminary data.</text>
</comment>
<name>A0A938Y2Y8_9BACL</name>
<dbReference type="AlphaFoldDB" id="A0A938Y2Y8"/>
<dbReference type="SUPFAM" id="SSF55073">
    <property type="entry name" value="Nucleotide cyclase"/>
    <property type="match status" value="1"/>
</dbReference>
<sequence>MKGFFIKNRIYLYYQLGLFFFTVVVCLSLVPVESISSVNLILLVTTLVLCIIGMLCGLLVGLGSALLALFLFGSLLVFSDFFSLPFQLSVKEIILWMMAFIAAASLTGLLHRVLTGILEENREMKQKFADFVTIDEWTGFDNEKRFYYDMEEEFNRSRRTGVPFSLLIVEILYYDQYLVLYGEKETAHLMKEMAEKLRSKTRITDRKFRIGDGSFAILLCNCNAENGELVIRKVEQLLKRHTLETKRKQVELTISFGLAEYREEYSEYMEMVEHARKELNDYVQ</sequence>
<evidence type="ECO:0000313" key="4">
    <source>
        <dbReference type="Proteomes" id="UP000717624"/>
    </source>
</evidence>
<dbReference type="PROSITE" id="PS50887">
    <property type="entry name" value="GGDEF"/>
    <property type="match status" value="1"/>
</dbReference>
<evidence type="ECO:0000259" key="2">
    <source>
        <dbReference type="PROSITE" id="PS50887"/>
    </source>
</evidence>
<proteinExistence type="predicted"/>
<dbReference type="InterPro" id="IPR029787">
    <property type="entry name" value="Nucleotide_cyclase"/>
</dbReference>
<dbReference type="NCBIfam" id="TIGR00254">
    <property type="entry name" value="GGDEF"/>
    <property type="match status" value="1"/>
</dbReference>
<dbReference type="GO" id="GO:1902201">
    <property type="term" value="P:negative regulation of bacterial-type flagellum-dependent cell motility"/>
    <property type="evidence" value="ECO:0007669"/>
    <property type="project" value="TreeGrafter"/>
</dbReference>
<dbReference type="PANTHER" id="PTHR45138">
    <property type="entry name" value="REGULATORY COMPONENTS OF SENSORY TRANSDUCTION SYSTEM"/>
    <property type="match status" value="1"/>
</dbReference>
<keyword evidence="4" id="KW-1185">Reference proteome</keyword>
<feature type="domain" description="GGDEF" evidence="2">
    <location>
        <begin position="162"/>
        <end position="284"/>
    </location>
</feature>
<evidence type="ECO:0000256" key="1">
    <source>
        <dbReference type="SAM" id="Phobius"/>
    </source>
</evidence>
<feature type="transmembrane region" description="Helical" evidence="1">
    <location>
        <begin position="12"/>
        <end position="32"/>
    </location>
</feature>
<evidence type="ECO:0000313" key="3">
    <source>
        <dbReference type="EMBL" id="MBM7591404.1"/>
    </source>
</evidence>
<keyword evidence="1" id="KW-1133">Transmembrane helix</keyword>
<dbReference type="SMART" id="SM00267">
    <property type="entry name" value="GGDEF"/>
    <property type="match status" value="1"/>
</dbReference>
<dbReference type="GO" id="GO:0005886">
    <property type="term" value="C:plasma membrane"/>
    <property type="evidence" value="ECO:0007669"/>
    <property type="project" value="TreeGrafter"/>
</dbReference>
<dbReference type="GO" id="GO:0052621">
    <property type="term" value="F:diguanylate cyclase activity"/>
    <property type="evidence" value="ECO:0007669"/>
    <property type="project" value="TreeGrafter"/>
</dbReference>
<dbReference type="EMBL" id="JAFBEB010000011">
    <property type="protein sequence ID" value="MBM7591404.1"/>
    <property type="molecule type" value="Genomic_DNA"/>
</dbReference>
<keyword evidence="1" id="KW-0812">Transmembrane</keyword>